<comment type="caution">
    <text evidence="2">The sequence shown here is derived from an EMBL/GenBank/DDBJ whole genome shotgun (WGS) entry which is preliminary data.</text>
</comment>
<feature type="compositionally biased region" description="Acidic residues" evidence="1">
    <location>
        <begin position="34"/>
        <end position="44"/>
    </location>
</feature>
<dbReference type="AlphaFoldDB" id="X0V5B5"/>
<accession>X0V5B5</accession>
<dbReference type="EMBL" id="BARS01029618">
    <property type="protein sequence ID" value="GAG06547.1"/>
    <property type="molecule type" value="Genomic_DNA"/>
</dbReference>
<protein>
    <submittedName>
        <fullName evidence="2">Uncharacterized protein</fullName>
    </submittedName>
</protein>
<proteinExistence type="predicted"/>
<name>X0V5B5_9ZZZZ</name>
<feature type="region of interest" description="Disordered" evidence="1">
    <location>
        <begin position="30"/>
        <end position="58"/>
    </location>
</feature>
<feature type="non-terminal residue" evidence="2">
    <location>
        <position position="1"/>
    </location>
</feature>
<reference evidence="2" key="1">
    <citation type="journal article" date="2014" name="Front. Microbiol.">
        <title>High frequency of phylogenetically diverse reductive dehalogenase-homologous genes in deep subseafloor sedimentary metagenomes.</title>
        <authorList>
            <person name="Kawai M."/>
            <person name="Futagami T."/>
            <person name="Toyoda A."/>
            <person name="Takaki Y."/>
            <person name="Nishi S."/>
            <person name="Hori S."/>
            <person name="Arai W."/>
            <person name="Tsubouchi T."/>
            <person name="Morono Y."/>
            <person name="Uchiyama I."/>
            <person name="Ito T."/>
            <person name="Fujiyama A."/>
            <person name="Inagaki F."/>
            <person name="Takami H."/>
        </authorList>
    </citation>
    <scope>NUCLEOTIDE SEQUENCE</scope>
    <source>
        <strain evidence="2">Expedition CK06-06</strain>
    </source>
</reference>
<gene>
    <name evidence="2" type="ORF">S01H1_46266</name>
</gene>
<sequence>PPSFMQPRGSRATDAVFGEDLSWAAELTAFESSSDSDDEDDDTREEAVDGVFVSYVEE</sequence>
<organism evidence="2">
    <name type="scientific">marine sediment metagenome</name>
    <dbReference type="NCBI Taxonomy" id="412755"/>
    <lineage>
        <taxon>unclassified sequences</taxon>
        <taxon>metagenomes</taxon>
        <taxon>ecological metagenomes</taxon>
    </lineage>
</organism>
<evidence type="ECO:0000313" key="2">
    <source>
        <dbReference type="EMBL" id="GAG06547.1"/>
    </source>
</evidence>
<evidence type="ECO:0000256" key="1">
    <source>
        <dbReference type="SAM" id="MobiDB-lite"/>
    </source>
</evidence>